<dbReference type="Gene3D" id="3.80.10.10">
    <property type="entry name" value="Ribonuclease Inhibitor"/>
    <property type="match status" value="2"/>
</dbReference>
<keyword evidence="5" id="KW-0433">Leucine-rich repeat</keyword>
<dbReference type="Gene3D" id="1.10.510.10">
    <property type="entry name" value="Transferase(Phosphotransferase) domain 1"/>
    <property type="match status" value="1"/>
</dbReference>
<feature type="transmembrane region" description="Helical" evidence="19">
    <location>
        <begin position="247"/>
        <end position="273"/>
    </location>
</feature>
<evidence type="ECO:0000256" key="15">
    <source>
        <dbReference type="ARBA" id="ARBA00023170"/>
    </source>
</evidence>
<evidence type="ECO:0000259" key="21">
    <source>
        <dbReference type="PROSITE" id="PS50011"/>
    </source>
</evidence>
<keyword evidence="7 19" id="KW-0812">Transmembrane</keyword>
<dbReference type="InterPro" id="IPR046959">
    <property type="entry name" value="PRK1-6/SRF4-like"/>
</dbReference>
<feature type="region of interest" description="Disordered" evidence="18">
    <location>
        <begin position="281"/>
        <end position="323"/>
    </location>
</feature>
<evidence type="ECO:0000256" key="11">
    <source>
        <dbReference type="ARBA" id="ARBA00022777"/>
    </source>
</evidence>
<evidence type="ECO:0000256" key="19">
    <source>
        <dbReference type="SAM" id="Phobius"/>
    </source>
</evidence>
<comment type="subcellular location">
    <subcellularLocation>
        <location evidence="1">Membrane</location>
        <topology evidence="1">Single-pass membrane protein</topology>
    </subcellularLocation>
</comment>
<evidence type="ECO:0000256" key="20">
    <source>
        <dbReference type="SAM" id="SignalP"/>
    </source>
</evidence>
<evidence type="ECO:0000256" key="4">
    <source>
        <dbReference type="ARBA" id="ARBA00022553"/>
    </source>
</evidence>
<protein>
    <recommendedName>
        <fullName evidence="3">non-specific serine/threonine protein kinase</fullName>
        <ecNumber evidence="3">2.7.11.1</ecNumber>
    </recommendedName>
</protein>
<comment type="similarity">
    <text evidence="2">Belongs to the protein kinase superfamily. Ser/Thr protein kinase family.</text>
</comment>
<keyword evidence="9" id="KW-0677">Repeat</keyword>
<dbReference type="PANTHER" id="PTHR48007">
    <property type="entry name" value="LEUCINE-RICH REPEAT RECEPTOR-LIKE PROTEIN KINASE PXC1"/>
    <property type="match status" value="1"/>
</dbReference>
<accession>A0ABD1SUN1</accession>
<gene>
    <name evidence="22" type="ORF">Fot_37256</name>
</gene>
<evidence type="ECO:0000256" key="1">
    <source>
        <dbReference type="ARBA" id="ARBA00004167"/>
    </source>
</evidence>
<feature type="signal peptide" evidence="20">
    <location>
        <begin position="1"/>
        <end position="32"/>
    </location>
</feature>
<evidence type="ECO:0000256" key="12">
    <source>
        <dbReference type="ARBA" id="ARBA00022840"/>
    </source>
</evidence>
<dbReference type="SUPFAM" id="SSF56112">
    <property type="entry name" value="Protein kinase-like (PK-like)"/>
    <property type="match status" value="1"/>
</dbReference>
<comment type="catalytic activity">
    <reaction evidence="17">
        <text>L-seryl-[protein] + ATP = O-phospho-L-seryl-[protein] + ADP + H(+)</text>
        <dbReference type="Rhea" id="RHEA:17989"/>
        <dbReference type="Rhea" id="RHEA-COMP:9863"/>
        <dbReference type="Rhea" id="RHEA-COMP:11604"/>
        <dbReference type="ChEBI" id="CHEBI:15378"/>
        <dbReference type="ChEBI" id="CHEBI:29999"/>
        <dbReference type="ChEBI" id="CHEBI:30616"/>
        <dbReference type="ChEBI" id="CHEBI:83421"/>
        <dbReference type="ChEBI" id="CHEBI:456216"/>
        <dbReference type="EC" id="2.7.11.1"/>
    </reaction>
</comment>
<dbReference type="GO" id="GO:0005524">
    <property type="term" value="F:ATP binding"/>
    <property type="evidence" value="ECO:0007669"/>
    <property type="project" value="UniProtKB-KW"/>
</dbReference>
<keyword evidence="13 19" id="KW-1133">Transmembrane helix</keyword>
<dbReference type="Pfam" id="PF00560">
    <property type="entry name" value="LRR_1"/>
    <property type="match status" value="3"/>
</dbReference>
<evidence type="ECO:0000256" key="3">
    <source>
        <dbReference type="ARBA" id="ARBA00012513"/>
    </source>
</evidence>
<evidence type="ECO:0000256" key="14">
    <source>
        <dbReference type="ARBA" id="ARBA00023136"/>
    </source>
</evidence>
<keyword evidence="14 19" id="KW-0472">Membrane</keyword>
<dbReference type="InterPro" id="IPR000719">
    <property type="entry name" value="Prot_kinase_dom"/>
</dbReference>
<feature type="region of interest" description="Disordered" evidence="18">
    <location>
        <begin position="628"/>
        <end position="656"/>
    </location>
</feature>
<dbReference type="GO" id="GO:0016020">
    <property type="term" value="C:membrane"/>
    <property type="evidence" value="ECO:0007669"/>
    <property type="project" value="UniProtKB-SubCell"/>
</dbReference>
<evidence type="ECO:0000256" key="5">
    <source>
        <dbReference type="ARBA" id="ARBA00022614"/>
    </source>
</evidence>
<evidence type="ECO:0000256" key="9">
    <source>
        <dbReference type="ARBA" id="ARBA00022737"/>
    </source>
</evidence>
<evidence type="ECO:0000256" key="17">
    <source>
        <dbReference type="ARBA" id="ARBA00048679"/>
    </source>
</evidence>
<keyword evidence="4" id="KW-0597">Phosphoprotein</keyword>
<evidence type="ECO:0000256" key="10">
    <source>
        <dbReference type="ARBA" id="ARBA00022741"/>
    </source>
</evidence>
<dbReference type="Pfam" id="PF00069">
    <property type="entry name" value="Pkinase"/>
    <property type="match status" value="1"/>
</dbReference>
<dbReference type="InterPro" id="IPR032675">
    <property type="entry name" value="LRR_dom_sf"/>
</dbReference>
<dbReference type="EC" id="2.7.11.1" evidence="3"/>
<comment type="catalytic activity">
    <reaction evidence="16">
        <text>L-threonyl-[protein] + ATP = O-phospho-L-threonyl-[protein] + ADP + H(+)</text>
        <dbReference type="Rhea" id="RHEA:46608"/>
        <dbReference type="Rhea" id="RHEA-COMP:11060"/>
        <dbReference type="Rhea" id="RHEA-COMP:11605"/>
        <dbReference type="ChEBI" id="CHEBI:15378"/>
        <dbReference type="ChEBI" id="CHEBI:30013"/>
        <dbReference type="ChEBI" id="CHEBI:30616"/>
        <dbReference type="ChEBI" id="CHEBI:61977"/>
        <dbReference type="ChEBI" id="CHEBI:456216"/>
        <dbReference type="EC" id="2.7.11.1"/>
    </reaction>
</comment>
<dbReference type="FunFam" id="3.30.200.20:FF:000307">
    <property type="entry name" value="pollen receptor-like kinase 1"/>
    <property type="match status" value="1"/>
</dbReference>
<evidence type="ECO:0000256" key="13">
    <source>
        <dbReference type="ARBA" id="ARBA00022989"/>
    </source>
</evidence>
<name>A0ABD1SUN1_9LAMI</name>
<evidence type="ECO:0000256" key="2">
    <source>
        <dbReference type="ARBA" id="ARBA00008684"/>
    </source>
</evidence>
<evidence type="ECO:0000313" key="22">
    <source>
        <dbReference type="EMBL" id="KAL2503408.1"/>
    </source>
</evidence>
<evidence type="ECO:0000256" key="16">
    <source>
        <dbReference type="ARBA" id="ARBA00047899"/>
    </source>
</evidence>
<dbReference type="Gene3D" id="3.30.200.20">
    <property type="entry name" value="Phosphorylase Kinase, domain 1"/>
    <property type="match status" value="1"/>
</dbReference>
<dbReference type="InterPro" id="IPR011009">
    <property type="entry name" value="Kinase-like_dom_sf"/>
</dbReference>
<dbReference type="PROSITE" id="PS50011">
    <property type="entry name" value="PROTEIN_KINASE_DOM"/>
    <property type="match status" value="1"/>
</dbReference>
<keyword evidence="23" id="KW-1185">Reference proteome</keyword>
<keyword evidence="12" id="KW-0067">ATP-binding</keyword>
<dbReference type="Pfam" id="PF08263">
    <property type="entry name" value="LRRNT_2"/>
    <property type="match status" value="1"/>
</dbReference>
<dbReference type="InterPro" id="IPR013210">
    <property type="entry name" value="LRR_N_plant-typ"/>
</dbReference>
<dbReference type="PANTHER" id="PTHR48007:SF64">
    <property type="entry name" value="POLLEN RECEPTOR-LIKE KINASE 1"/>
    <property type="match status" value="1"/>
</dbReference>
<feature type="chain" id="PRO_5044788973" description="non-specific serine/threonine protein kinase" evidence="20">
    <location>
        <begin position="33"/>
        <end position="656"/>
    </location>
</feature>
<dbReference type="GO" id="GO:0004674">
    <property type="term" value="F:protein serine/threonine kinase activity"/>
    <property type="evidence" value="ECO:0007669"/>
    <property type="project" value="UniProtKB-EC"/>
</dbReference>
<evidence type="ECO:0000256" key="18">
    <source>
        <dbReference type="SAM" id="MobiDB-lite"/>
    </source>
</evidence>
<comment type="caution">
    <text evidence="22">The sequence shown here is derived from an EMBL/GenBank/DDBJ whole genome shotgun (WGS) entry which is preliminary data.</text>
</comment>
<keyword evidence="11" id="KW-0418">Kinase</keyword>
<dbReference type="FunFam" id="1.10.510.10:FF:000480">
    <property type="entry name" value="Pollen receptor-like kinase 1"/>
    <property type="match status" value="1"/>
</dbReference>
<keyword evidence="6" id="KW-0808">Transferase</keyword>
<organism evidence="22 23">
    <name type="scientific">Forsythia ovata</name>
    <dbReference type="NCBI Taxonomy" id="205694"/>
    <lineage>
        <taxon>Eukaryota</taxon>
        <taxon>Viridiplantae</taxon>
        <taxon>Streptophyta</taxon>
        <taxon>Embryophyta</taxon>
        <taxon>Tracheophyta</taxon>
        <taxon>Spermatophyta</taxon>
        <taxon>Magnoliopsida</taxon>
        <taxon>eudicotyledons</taxon>
        <taxon>Gunneridae</taxon>
        <taxon>Pentapetalae</taxon>
        <taxon>asterids</taxon>
        <taxon>lamiids</taxon>
        <taxon>Lamiales</taxon>
        <taxon>Oleaceae</taxon>
        <taxon>Forsythieae</taxon>
        <taxon>Forsythia</taxon>
    </lineage>
</organism>
<evidence type="ECO:0000313" key="23">
    <source>
        <dbReference type="Proteomes" id="UP001604277"/>
    </source>
</evidence>
<evidence type="ECO:0000256" key="6">
    <source>
        <dbReference type="ARBA" id="ARBA00022679"/>
    </source>
</evidence>
<dbReference type="EMBL" id="JBFOLJ010000010">
    <property type="protein sequence ID" value="KAL2503408.1"/>
    <property type="molecule type" value="Genomic_DNA"/>
</dbReference>
<dbReference type="Proteomes" id="UP001604277">
    <property type="component" value="Unassembled WGS sequence"/>
</dbReference>
<proteinExistence type="inferred from homology"/>
<dbReference type="InterPro" id="IPR001611">
    <property type="entry name" value="Leu-rich_rpt"/>
</dbReference>
<dbReference type="SUPFAM" id="SSF52058">
    <property type="entry name" value="L domain-like"/>
    <property type="match status" value="1"/>
</dbReference>
<evidence type="ECO:0000256" key="7">
    <source>
        <dbReference type="ARBA" id="ARBA00022692"/>
    </source>
</evidence>
<evidence type="ECO:0000256" key="8">
    <source>
        <dbReference type="ARBA" id="ARBA00022729"/>
    </source>
</evidence>
<sequence>MADENATILSGSARSRRLLLLLFNIFLHVVASSSKSDAEILIKFKAFLKINNGALSNWDPTKPPCNGDKENWDGVLCHNGILWGLKLENMGLGGVIDIDTLSELTNLRAISLMNNNFDGSLPNLTKLGTLKTIYLSNNKFSGEIPEHLFDATLSLKKIHLSQNKFSGQIPVSLTILPKLMELMLEDNQFEGLIPEFHQDRLKWFNVSNNQLEGEIPSSLSHINATAFYGNKDLCGAPLESCPSPAKLSVGSIIIVSVLVATAIAALIAVVVILSRRKQTLGQEEATASPGQRKVTSAADLDKMEQGSSSPENSTDSKKSDQNGKLTFLKDDRGHFDMTDLLKSSAEILGSGVFGSSYKAALNADQVMVVKRFKHMNNVGKTEFHEHMRRLGRLSHQNLLPVVAYYYRKEEKLLVFDYVDNFSLAFHLHGNRTRGHPHLDWAARLKIIKGVSKGLLYLHNELPSLMAPHGHLKSSNVLLDKSYNPLLTDYALIPVVNQEHAQEQMIAYKSPEYKQSRRIMRKTDVWSLGILILEILTRIIPSNFLQQGKENDTDLVTWVESLLAGDDSSNNNVAKVFDKDIGGSRNSEGEMMKLLKIGLNCCEGDLDTRWDIKEVVDKIEEIKEKDTDDDFYSSYTSEGDMRSSRGLSDDFLFNNTG</sequence>
<reference evidence="23" key="1">
    <citation type="submission" date="2024-07" db="EMBL/GenBank/DDBJ databases">
        <title>Two chromosome-level genome assemblies of Korean endemic species Abeliophyllum distichum and Forsythia ovata (Oleaceae).</title>
        <authorList>
            <person name="Jang H."/>
        </authorList>
    </citation>
    <scope>NUCLEOTIDE SEQUENCE [LARGE SCALE GENOMIC DNA]</scope>
</reference>
<feature type="domain" description="Protein kinase" evidence="21">
    <location>
        <begin position="342"/>
        <end position="631"/>
    </location>
</feature>
<keyword evidence="15" id="KW-0675">Receptor</keyword>
<keyword evidence="10" id="KW-0547">Nucleotide-binding</keyword>
<dbReference type="AlphaFoldDB" id="A0ABD1SUN1"/>
<keyword evidence="8 20" id="KW-0732">Signal</keyword>
<feature type="compositionally biased region" description="Basic and acidic residues" evidence="18">
    <location>
        <begin position="314"/>
        <end position="323"/>
    </location>
</feature>